<dbReference type="SMART" id="SM00320">
    <property type="entry name" value="WD40"/>
    <property type="match status" value="6"/>
</dbReference>
<dbReference type="PROSITE" id="PS00678">
    <property type="entry name" value="WD_REPEATS_1"/>
    <property type="match status" value="1"/>
</dbReference>
<name>A0A9Q0JRA3_9ROSI</name>
<reference evidence="4" key="1">
    <citation type="submission" date="2022-02" db="EMBL/GenBank/DDBJ databases">
        <authorList>
            <person name="Henning P.M."/>
            <person name="McCubbin A.G."/>
            <person name="Shore J.S."/>
        </authorList>
    </citation>
    <scope>NUCLEOTIDE SEQUENCE</scope>
    <source>
        <strain evidence="4">F60SS</strain>
        <tissue evidence="4">Leaves</tissue>
    </source>
</reference>
<dbReference type="Pfam" id="PF00400">
    <property type="entry name" value="WD40"/>
    <property type="match status" value="2"/>
</dbReference>
<organism evidence="4 5">
    <name type="scientific">Turnera subulata</name>
    <dbReference type="NCBI Taxonomy" id="218843"/>
    <lineage>
        <taxon>Eukaryota</taxon>
        <taxon>Viridiplantae</taxon>
        <taxon>Streptophyta</taxon>
        <taxon>Embryophyta</taxon>
        <taxon>Tracheophyta</taxon>
        <taxon>Spermatophyta</taxon>
        <taxon>Magnoliopsida</taxon>
        <taxon>eudicotyledons</taxon>
        <taxon>Gunneridae</taxon>
        <taxon>Pentapetalae</taxon>
        <taxon>rosids</taxon>
        <taxon>fabids</taxon>
        <taxon>Malpighiales</taxon>
        <taxon>Passifloraceae</taxon>
        <taxon>Turnera</taxon>
    </lineage>
</organism>
<comment type="caution">
    <text evidence="4">The sequence shown here is derived from an EMBL/GenBank/DDBJ whole genome shotgun (WGS) entry which is preliminary data.</text>
</comment>
<dbReference type="AlphaFoldDB" id="A0A9Q0JRA3"/>
<dbReference type="PROSITE" id="PS50082">
    <property type="entry name" value="WD_REPEATS_2"/>
    <property type="match status" value="1"/>
</dbReference>
<dbReference type="OrthoDB" id="10262475at2759"/>
<evidence type="ECO:0008006" key="6">
    <source>
        <dbReference type="Google" id="ProtNLM"/>
    </source>
</evidence>
<proteinExistence type="predicted"/>
<protein>
    <recommendedName>
        <fullName evidence="6">Anaphase-promoting complex subunit 4 WD40 domain-containing protein</fullName>
    </recommendedName>
</protein>
<dbReference type="Gene3D" id="2.130.10.10">
    <property type="entry name" value="YVTN repeat-like/Quinoprotein amine dehydrogenase"/>
    <property type="match status" value="1"/>
</dbReference>
<dbReference type="InterPro" id="IPR036322">
    <property type="entry name" value="WD40_repeat_dom_sf"/>
</dbReference>
<keyword evidence="1 3" id="KW-0853">WD repeat</keyword>
<reference evidence="4" key="2">
    <citation type="journal article" date="2023" name="Plants (Basel)">
        <title>Annotation of the Turnera subulata (Passifloraceae) Draft Genome Reveals the S-Locus Evolved after the Divergence of Turneroideae from Passifloroideae in a Stepwise Manner.</title>
        <authorList>
            <person name="Henning P.M."/>
            <person name="Roalson E.H."/>
            <person name="Mir W."/>
            <person name="McCubbin A.G."/>
            <person name="Shore J.S."/>
        </authorList>
    </citation>
    <scope>NUCLEOTIDE SEQUENCE</scope>
    <source>
        <strain evidence="4">F60SS</strain>
    </source>
</reference>
<evidence type="ECO:0000313" key="5">
    <source>
        <dbReference type="Proteomes" id="UP001141552"/>
    </source>
</evidence>
<dbReference type="EMBL" id="JAKUCV010000113">
    <property type="protein sequence ID" value="KAJ4851188.1"/>
    <property type="molecule type" value="Genomic_DNA"/>
</dbReference>
<dbReference type="Proteomes" id="UP001141552">
    <property type="component" value="Unassembled WGS sequence"/>
</dbReference>
<feature type="repeat" description="WD" evidence="3">
    <location>
        <begin position="98"/>
        <end position="139"/>
    </location>
</feature>
<keyword evidence="2" id="KW-0677">Repeat</keyword>
<dbReference type="InterPro" id="IPR001680">
    <property type="entry name" value="WD40_rpt"/>
</dbReference>
<accession>A0A9Q0JRA3</accession>
<evidence type="ECO:0000256" key="3">
    <source>
        <dbReference type="PROSITE-ProRule" id="PRU00221"/>
    </source>
</evidence>
<evidence type="ECO:0000256" key="2">
    <source>
        <dbReference type="ARBA" id="ARBA00022737"/>
    </source>
</evidence>
<dbReference type="InterPro" id="IPR015943">
    <property type="entry name" value="WD40/YVTN_repeat-like_dom_sf"/>
</dbReference>
<dbReference type="SUPFAM" id="SSF50978">
    <property type="entry name" value="WD40 repeat-like"/>
    <property type="match status" value="1"/>
</dbReference>
<gene>
    <name evidence="4" type="ORF">Tsubulata_000514</name>
</gene>
<sequence length="405" mass="45482">MPGTGTGTCLEFHNPIEDAVSRVVFAPKSNNLLISSWDSNLRLYDVDCGLLRLEAPAPCEAALLHCCFQTDSESVAFSADSDGFIRRYDLHLGTNDTVGNHHDIATCVEYSNETSRLFSAGWDKRIASWDIRSANAFTFKELDAEVRSISLSGFDLMAAVGASVHVYDMRNTERVVDLNELRMDVQIRCIRANPNSRGYAAGSVDGKVAFEPYNPSDRFVLYFLMVGTIHTHIGICKCQLFFVLRFWRYTFRCHPKTKDGKLHMVSINDIAFNPLALVTGDNEGYVITWDAQSRRMLHEFPRYRNSVASLSYNHTGQLLAVASSHTYQEANEMYANPVALCWNNPLKYSLKAWMTLLVQFLLEIYAENRKVVGIFCAIGCWNCILYPNLAPLALFSGFVVVVAVS</sequence>
<dbReference type="PANTHER" id="PTHR10971">
    <property type="entry name" value="MRNA EXPORT FACTOR AND BUB3"/>
    <property type="match status" value="1"/>
</dbReference>
<keyword evidence="5" id="KW-1185">Reference proteome</keyword>
<dbReference type="InterPro" id="IPR019775">
    <property type="entry name" value="WD40_repeat_CS"/>
</dbReference>
<evidence type="ECO:0000313" key="4">
    <source>
        <dbReference type="EMBL" id="KAJ4851188.1"/>
    </source>
</evidence>
<evidence type="ECO:0000256" key="1">
    <source>
        <dbReference type="ARBA" id="ARBA00022574"/>
    </source>
</evidence>